<feature type="compositionally biased region" description="Polar residues" evidence="9">
    <location>
        <begin position="501"/>
        <end position="518"/>
    </location>
</feature>
<dbReference type="InterPro" id="IPR021987">
    <property type="entry name" value="SLED"/>
</dbReference>
<evidence type="ECO:0000313" key="11">
    <source>
        <dbReference type="Proteomes" id="UP000085678"/>
    </source>
</evidence>
<feature type="compositionally biased region" description="Polar residues" evidence="9">
    <location>
        <begin position="561"/>
        <end position="574"/>
    </location>
</feature>
<dbReference type="InterPro" id="IPR047531">
    <property type="entry name" value="SAM_Scm-like"/>
</dbReference>
<accession>A0A1S3ISJ9</accession>
<dbReference type="Gene3D" id="2.30.30.140">
    <property type="match status" value="2"/>
</dbReference>
<evidence type="ECO:0000259" key="10">
    <source>
        <dbReference type="PROSITE" id="PS50105"/>
    </source>
</evidence>
<keyword evidence="6" id="KW-0804">Transcription</keyword>
<keyword evidence="11" id="KW-1185">Reference proteome</keyword>
<feature type="repeat" description="MBT" evidence="8">
    <location>
        <begin position="24"/>
        <end position="122"/>
    </location>
</feature>
<dbReference type="PROSITE" id="PS50105">
    <property type="entry name" value="SAM_DOMAIN"/>
    <property type="match status" value="1"/>
</dbReference>
<keyword evidence="4" id="KW-0677">Repeat</keyword>
<feature type="region of interest" description="Disordered" evidence="9">
    <location>
        <begin position="450"/>
        <end position="520"/>
    </location>
</feature>
<dbReference type="InterPro" id="IPR050548">
    <property type="entry name" value="PcG_chromatin_remod_factors"/>
</dbReference>
<feature type="domain" description="SAM" evidence="10">
    <location>
        <begin position="576"/>
        <end position="641"/>
    </location>
</feature>
<feature type="compositionally biased region" description="Polar residues" evidence="9">
    <location>
        <begin position="268"/>
        <end position="278"/>
    </location>
</feature>
<keyword evidence="3" id="KW-0678">Repressor</keyword>
<dbReference type="GeneID" id="106167047"/>
<dbReference type="SMART" id="SM00454">
    <property type="entry name" value="SAM"/>
    <property type="match status" value="1"/>
</dbReference>
<dbReference type="FunCoup" id="A0A1S3ISJ9">
    <property type="interactions" value="1025"/>
</dbReference>
<dbReference type="InParanoid" id="A0A1S3ISJ9"/>
<gene>
    <name evidence="12" type="primary">LOC106167047</name>
</gene>
<dbReference type="KEGG" id="lak:106167047"/>
<dbReference type="Pfam" id="PF02820">
    <property type="entry name" value="MBT"/>
    <property type="match status" value="2"/>
</dbReference>
<evidence type="ECO:0000256" key="6">
    <source>
        <dbReference type="ARBA" id="ARBA00023163"/>
    </source>
</evidence>
<keyword evidence="5" id="KW-0805">Transcription regulation</keyword>
<dbReference type="GO" id="GO:0005634">
    <property type="term" value="C:nucleus"/>
    <property type="evidence" value="ECO:0007669"/>
    <property type="project" value="UniProtKB-SubCell"/>
</dbReference>
<evidence type="ECO:0000256" key="9">
    <source>
        <dbReference type="SAM" id="MobiDB-lite"/>
    </source>
</evidence>
<dbReference type="InterPro" id="IPR001660">
    <property type="entry name" value="SAM"/>
</dbReference>
<dbReference type="SMART" id="SM00561">
    <property type="entry name" value="MBT"/>
    <property type="match status" value="2"/>
</dbReference>
<evidence type="ECO:0000256" key="1">
    <source>
        <dbReference type="ARBA" id="ARBA00004123"/>
    </source>
</evidence>
<feature type="region of interest" description="Disordered" evidence="9">
    <location>
        <begin position="261"/>
        <end position="288"/>
    </location>
</feature>
<proteinExistence type="inferred from homology"/>
<comment type="similarity">
    <text evidence="2">Belongs to the SCM family.</text>
</comment>
<dbReference type="GO" id="GO:0045892">
    <property type="term" value="P:negative regulation of DNA-templated transcription"/>
    <property type="evidence" value="ECO:0007669"/>
    <property type="project" value="TreeGrafter"/>
</dbReference>
<dbReference type="SUPFAM" id="SSF63748">
    <property type="entry name" value="Tudor/PWWP/MBT"/>
    <property type="match status" value="2"/>
</dbReference>
<feature type="repeat" description="MBT" evidence="8">
    <location>
        <begin position="130"/>
        <end position="231"/>
    </location>
</feature>
<dbReference type="AlphaFoldDB" id="A0A1S3ISJ9"/>
<dbReference type="GO" id="GO:0003682">
    <property type="term" value="F:chromatin binding"/>
    <property type="evidence" value="ECO:0007669"/>
    <property type="project" value="TreeGrafter"/>
</dbReference>
<dbReference type="InterPro" id="IPR013761">
    <property type="entry name" value="SAM/pointed_sf"/>
</dbReference>
<dbReference type="Pfam" id="PF12140">
    <property type="entry name" value="SLED"/>
    <property type="match status" value="1"/>
</dbReference>
<evidence type="ECO:0000256" key="4">
    <source>
        <dbReference type="ARBA" id="ARBA00022737"/>
    </source>
</evidence>
<dbReference type="STRING" id="7574.A0A1S3ISJ9"/>
<evidence type="ECO:0000256" key="3">
    <source>
        <dbReference type="ARBA" id="ARBA00022491"/>
    </source>
</evidence>
<dbReference type="Gene3D" id="1.10.150.50">
    <property type="entry name" value="Transcription Factor, Ets-1"/>
    <property type="match status" value="1"/>
</dbReference>
<evidence type="ECO:0000256" key="8">
    <source>
        <dbReference type="PROSITE-ProRule" id="PRU00459"/>
    </source>
</evidence>
<dbReference type="OrthoDB" id="5912862at2759"/>
<keyword evidence="7" id="KW-0539">Nucleus</keyword>
<dbReference type="Gene3D" id="3.90.1150.190">
    <property type="entry name" value="SLED domain"/>
    <property type="match status" value="1"/>
</dbReference>
<comment type="subcellular location">
    <subcellularLocation>
        <location evidence="1">Nucleus</location>
    </subcellularLocation>
</comment>
<reference evidence="12" key="1">
    <citation type="submission" date="2025-08" db="UniProtKB">
        <authorList>
            <consortium name="RefSeq"/>
        </authorList>
    </citation>
    <scope>IDENTIFICATION</scope>
    <source>
        <tissue evidence="12">Gonads</tissue>
    </source>
</reference>
<organism evidence="11 12">
    <name type="scientific">Lingula anatina</name>
    <name type="common">Brachiopod</name>
    <name type="synonym">Lingula unguis</name>
    <dbReference type="NCBI Taxonomy" id="7574"/>
    <lineage>
        <taxon>Eukaryota</taxon>
        <taxon>Metazoa</taxon>
        <taxon>Spiralia</taxon>
        <taxon>Lophotrochozoa</taxon>
        <taxon>Brachiopoda</taxon>
        <taxon>Linguliformea</taxon>
        <taxon>Lingulata</taxon>
        <taxon>Lingulida</taxon>
        <taxon>Linguloidea</taxon>
        <taxon>Lingulidae</taxon>
        <taxon>Lingula</taxon>
    </lineage>
</organism>
<evidence type="ECO:0000256" key="5">
    <source>
        <dbReference type="ARBA" id="ARBA00023015"/>
    </source>
</evidence>
<dbReference type="RefSeq" id="XP_013401177.1">
    <property type="nucleotide sequence ID" value="XM_013545723.2"/>
</dbReference>
<dbReference type="OMA" id="NKEFCSM"/>
<evidence type="ECO:0000256" key="7">
    <source>
        <dbReference type="ARBA" id="ARBA00023242"/>
    </source>
</evidence>
<dbReference type="SUPFAM" id="SSF47769">
    <property type="entry name" value="SAM/Pointed domain"/>
    <property type="match status" value="1"/>
</dbReference>
<dbReference type="InterPro" id="IPR038348">
    <property type="entry name" value="SLED_sf"/>
</dbReference>
<evidence type="ECO:0000256" key="2">
    <source>
        <dbReference type="ARBA" id="ARBA00008469"/>
    </source>
</evidence>
<dbReference type="PANTHER" id="PTHR12247:SF132">
    <property type="entry name" value="POLYCOMB PROTEIN SCM"/>
    <property type="match status" value="1"/>
</dbReference>
<dbReference type="Proteomes" id="UP000085678">
    <property type="component" value="Unplaced"/>
</dbReference>
<feature type="region of interest" description="Disordered" evidence="9">
    <location>
        <begin position="554"/>
        <end position="577"/>
    </location>
</feature>
<dbReference type="InterPro" id="IPR004092">
    <property type="entry name" value="Mbt"/>
</dbReference>
<dbReference type="CDD" id="cd09578">
    <property type="entry name" value="SAM_Scm"/>
    <property type="match status" value="1"/>
</dbReference>
<name>A0A1S3ISJ9_LINAN</name>
<dbReference type="CDD" id="cd20110">
    <property type="entry name" value="MBT_dScm_rpt2"/>
    <property type="match status" value="1"/>
</dbReference>
<evidence type="ECO:0000313" key="12">
    <source>
        <dbReference type="RefSeq" id="XP_013401177.1"/>
    </source>
</evidence>
<dbReference type="Pfam" id="PF00536">
    <property type="entry name" value="SAM_1"/>
    <property type="match status" value="1"/>
</dbReference>
<dbReference type="GO" id="GO:0042393">
    <property type="term" value="F:histone binding"/>
    <property type="evidence" value="ECO:0007669"/>
    <property type="project" value="TreeGrafter"/>
</dbReference>
<dbReference type="PROSITE" id="PS51079">
    <property type="entry name" value="MBT"/>
    <property type="match status" value="2"/>
</dbReference>
<dbReference type="PANTHER" id="PTHR12247">
    <property type="entry name" value="POLYCOMB GROUP PROTEIN"/>
    <property type="match status" value="1"/>
</dbReference>
<sequence length="642" mass="70235">MAGRGKAGRGPGSIAYQYEFWGNFSWEEYLKETGDTPAPHSCFKQSPIPPKNEFKLNMKLEANDPRNLTSTCIATVVGIQGPRLRLRLDGSDNKNDFWRLVDSSDLHPVGFCEKNGGLLQPPLGFRMNASSWPSFLIKCLDGAIITPPDLLKPEPPTPSSNGFKVGMKLEAVDRKNPHLICPATIGAVNKDQVFITFDGWKGAFDYWCPYFSRDIFAVGWCSLSGHPLQPPGQKGLAQYQLNKLMKNPSLLLTIPPSVNVANHGGGRPSSQSQVSETEPSPGGAGSQLSAEYTLAEPDTSSPNNSTSVCVYVNQSCKCGPHLNSKKISQLPAYFGPGSIKRVLREAVQAVVDCANNEKTVFNTIQGGSGNMVVTAIFSGSTHTKRLPVIEKASAVWSYLEILLEDLFCCENFYSSHPLTGCPKCSITGAIKEEEISLSPNSSKHRLYSESMEGHTISPLPEKRGPGRPAKHRRSSSTATLEQMESPGAVPPVKMPRLQRMPSGQHSLAQSPMQSSSAGLEQEGLLTVDTVERPRLLSAYKLPIQKVIRRPSAAFEAEASSTTDPRSPHPNSDPSDWSIEEVIRYITDSDSAMAQHTELFRKHEIDGKALTLLNSDMMMKYMGLKLGPALKLCHIIEKIKTRK</sequence>
<protein>
    <submittedName>
        <fullName evidence="12">Polycomb protein Scm isoform X1</fullName>
    </submittedName>
</protein>